<gene>
    <name evidence="6" type="ORF">Prudu_004372</name>
</gene>
<accession>A0A4Y1QV41</accession>
<dbReference type="PANTHER" id="PTHR12537:SF13">
    <property type="entry name" value="PUMILIO HOMOLOGY DOMAIN FAMILY MEMBER 4"/>
    <property type="match status" value="1"/>
</dbReference>
<evidence type="ECO:0000256" key="1">
    <source>
        <dbReference type="ARBA" id="ARBA00022737"/>
    </source>
</evidence>
<evidence type="ECO:0000313" key="6">
    <source>
        <dbReference type="EMBL" id="BBG95742.1"/>
    </source>
</evidence>
<feature type="repeat" description="Pumilio" evidence="4">
    <location>
        <begin position="458"/>
        <end position="494"/>
    </location>
</feature>
<feature type="domain" description="PUM-HD" evidence="5">
    <location>
        <begin position="398"/>
        <end position="791"/>
    </location>
</feature>
<dbReference type="InterPro" id="IPR011989">
    <property type="entry name" value="ARM-like"/>
</dbReference>
<dbReference type="InterPro" id="IPR001313">
    <property type="entry name" value="Pumilio_RNA-bd_rpt"/>
</dbReference>
<dbReference type="SMART" id="SM00025">
    <property type="entry name" value="Pumilio"/>
    <property type="match status" value="8"/>
</dbReference>
<evidence type="ECO:0000256" key="4">
    <source>
        <dbReference type="PROSITE-ProRule" id="PRU00317"/>
    </source>
</evidence>
<keyword evidence="3" id="KW-0694">RNA-binding</keyword>
<keyword evidence="1" id="KW-0677">Repeat</keyword>
<dbReference type="SUPFAM" id="SSF48371">
    <property type="entry name" value="ARM repeat"/>
    <property type="match status" value="1"/>
</dbReference>
<feature type="repeat" description="Pumilio" evidence="4">
    <location>
        <begin position="422"/>
        <end position="457"/>
    </location>
</feature>
<proteinExistence type="predicted"/>
<sequence length="814" mass="91629">MFKIAEEDERVLQNMKRETGELEKFWNENPKNQPYSNLIHLLHPPHHHHLVSGSPVSRASLQSEFSPSSSFSNGFYSSEDGSPYSTPFEEAKYQTPYMNGLWLDSKPPDSHFNEKMGDDLRLAESFYRMRIGDEQEGGAKRMGFERGPDGFGLGGGFSAGTSSWNVENYGLLESSKNNISDFEALKSSGFGVRGRFDGTINESALLGLQKRCTVGDSMGSFLNHMQPNALYSGPSGVKNQMSCISGQRKEEQGDGWYQRKPSLARPYLDEEFFCLQLHGTDCNGGKGLMYPMGSPQLSSVAQLNVDNLSHNHSMIKQRTKVNPNSGVPESFKSMKCAGEPECFCCEDSFIIQGKHLNHTISKGSKSSKGYKKNSCNKAMQTEGEKSFRLDSNLCNGGISGSEWSQSNNSSMRSLLTLGSLAEVQGYVYFIAKDQYGCRFLQRMLDDGTCQDVQLIFDKIINHVFELMTNPFGNYLMQKLLDVCNEQQRMQFVLKVTKEPGQLVRISLDTHGTRVVQKLIETVRTGKQISLVKSSLECGFLDLIKDPNGNHVVQRCLDCFSNEDNRLHCLYKPLKIEYLCIEYLLIHSNEALTKNASSVSIDYLCCVCLSLEWESGKEFIFDAAARFCVEIATQRHGCCVLQKCIAHASGRHRDKLINEIARNGLLLSQDPYGNYVIQYVMELKIPSAMAKLINQLKGHFVRLSTQKCSSHVVEKCLKYFEESRPRIIHELLSVPCFEQLLQDPYANYVVQSALTVTKGPLRASLVEAVKPHTILRTSPYCKRIFSRELLKKNSSPDALIYPQRVKQEMKFQSTS</sequence>
<dbReference type="PANTHER" id="PTHR12537">
    <property type="entry name" value="RNA BINDING PROTEIN PUMILIO-RELATED"/>
    <property type="match status" value="1"/>
</dbReference>
<dbReference type="GO" id="GO:0005737">
    <property type="term" value="C:cytoplasm"/>
    <property type="evidence" value="ECO:0007669"/>
    <property type="project" value="TreeGrafter"/>
</dbReference>
<dbReference type="InterPro" id="IPR033712">
    <property type="entry name" value="Pumilio_RNA-bd"/>
</dbReference>
<dbReference type="Gene3D" id="1.25.10.10">
    <property type="entry name" value="Leucine-rich Repeat Variant"/>
    <property type="match status" value="1"/>
</dbReference>
<dbReference type="EMBL" id="AP019297">
    <property type="protein sequence ID" value="BBG95742.1"/>
    <property type="molecule type" value="Genomic_DNA"/>
</dbReference>
<keyword evidence="2" id="KW-0810">Translation regulation</keyword>
<dbReference type="GO" id="GO:0003729">
    <property type="term" value="F:mRNA binding"/>
    <property type="evidence" value="ECO:0007669"/>
    <property type="project" value="TreeGrafter"/>
</dbReference>
<evidence type="ECO:0000259" key="5">
    <source>
        <dbReference type="PROSITE" id="PS50303"/>
    </source>
</evidence>
<feature type="repeat" description="Pumilio" evidence="4">
    <location>
        <begin position="658"/>
        <end position="693"/>
    </location>
</feature>
<dbReference type="Pfam" id="PF00806">
    <property type="entry name" value="PUF"/>
    <property type="match status" value="8"/>
</dbReference>
<organism evidence="6">
    <name type="scientific">Prunus dulcis</name>
    <name type="common">Almond</name>
    <name type="synonym">Amygdalus dulcis</name>
    <dbReference type="NCBI Taxonomy" id="3755"/>
    <lineage>
        <taxon>Eukaryota</taxon>
        <taxon>Viridiplantae</taxon>
        <taxon>Streptophyta</taxon>
        <taxon>Embryophyta</taxon>
        <taxon>Tracheophyta</taxon>
        <taxon>Spermatophyta</taxon>
        <taxon>Magnoliopsida</taxon>
        <taxon>eudicotyledons</taxon>
        <taxon>Gunneridae</taxon>
        <taxon>Pentapetalae</taxon>
        <taxon>rosids</taxon>
        <taxon>fabids</taxon>
        <taxon>Rosales</taxon>
        <taxon>Rosaceae</taxon>
        <taxon>Amygdaloideae</taxon>
        <taxon>Amygdaleae</taxon>
        <taxon>Prunus</taxon>
    </lineage>
</organism>
<reference evidence="6" key="1">
    <citation type="journal article" date="2019" name="Science">
        <title>Mutation of a bHLH transcription factor allowed almond domestication.</title>
        <authorList>
            <person name="Sanchez-Perez R."/>
            <person name="Pavan S."/>
            <person name="Mazzeo R."/>
            <person name="Moldovan C."/>
            <person name="Aiese Cigliano R."/>
            <person name="Del Cueto J."/>
            <person name="Ricciardi F."/>
            <person name="Lotti C."/>
            <person name="Ricciardi L."/>
            <person name="Dicenta F."/>
            <person name="Lopez-Marques R.L."/>
            <person name="Lindberg Moller B."/>
        </authorList>
    </citation>
    <scope>NUCLEOTIDE SEQUENCE</scope>
</reference>
<dbReference type="CDD" id="cd07920">
    <property type="entry name" value="Pumilio"/>
    <property type="match status" value="1"/>
</dbReference>
<dbReference type="GO" id="GO:0006417">
    <property type="term" value="P:regulation of translation"/>
    <property type="evidence" value="ECO:0007669"/>
    <property type="project" value="UniProtKB-KW"/>
</dbReference>
<name>A0A4Y1QV41_PRUDU</name>
<dbReference type="InterPro" id="IPR033133">
    <property type="entry name" value="PUM-HD"/>
</dbReference>
<feature type="repeat" description="Pumilio" evidence="4">
    <location>
        <begin position="497"/>
        <end position="532"/>
    </location>
</feature>
<evidence type="ECO:0000256" key="2">
    <source>
        <dbReference type="ARBA" id="ARBA00022845"/>
    </source>
</evidence>
<dbReference type="PROSITE" id="PS50302">
    <property type="entry name" value="PUM"/>
    <property type="match status" value="7"/>
</dbReference>
<feature type="repeat" description="Pumilio" evidence="4">
    <location>
        <begin position="534"/>
        <end position="571"/>
    </location>
</feature>
<dbReference type="PROSITE" id="PS50303">
    <property type="entry name" value="PUM_HD"/>
    <property type="match status" value="1"/>
</dbReference>
<feature type="repeat" description="Pumilio" evidence="4">
    <location>
        <begin position="617"/>
        <end position="657"/>
    </location>
</feature>
<protein>
    <submittedName>
        <fullName evidence="6">Pumilio 7</fullName>
    </submittedName>
</protein>
<dbReference type="AlphaFoldDB" id="A0A4Y1QV41"/>
<dbReference type="InterPro" id="IPR016024">
    <property type="entry name" value="ARM-type_fold"/>
</dbReference>
<feature type="repeat" description="Pumilio" evidence="4">
    <location>
        <begin position="729"/>
        <end position="766"/>
    </location>
</feature>
<evidence type="ECO:0000256" key="3">
    <source>
        <dbReference type="ARBA" id="ARBA00022884"/>
    </source>
</evidence>